<keyword evidence="2" id="KW-1133">Transmembrane helix</keyword>
<feature type="transmembrane region" description="Helical" evidence="2">
    <location>
        <begin position="36"/>
        <end position="57"/>
    </location>
</feature>
<dbReference type="eggNOG" id="ENOG5031ZJW">
    <property type="taxonomic scope" value="Bacteria"/>
</dbReference>
<evidence type="ECO:0000256" key="1">
    <source>
        <dbReference type="SAM" id="MobiDB-lite"/>
    </source>
</evidence>
<dbReference type="RefSeq" id="WP_010925033.1">
    <property type="nucleotide sequence ID" value="NC_002771.1"/>
</dbReference>
<dbReference type="BioCyc" id="MPUL272635:G1GT6-230-MONOMER"/>
<feature type="transmembrane region" description="Helical" evidence="2">
    <location>
        <begin position="290"/>
        <end position="309"/>
    </location>
</feature>
<gene>
    <name evidence="3" type="ordered locus">MYPU_2290</name>
</gene>
<feature type="transmembrane region" description="Helical" evidence="2">
    <location>
        <begin position="404"/>
        <end position="424"/>
    </location>
</feature>
<proteinExistence type="predicted"/>
<feature type="compositionally biased region" description="Polar residues" evidence="1">
    <location>
        <begin position="484"/>
        <end position="507"/>
    </location>
</feature>
<dbReference type="STRING" id="272635.gene:17576817"/>
<dbReference type="Proteomes" id="UP000000528">
    <property type="component" value="Chromosome"/>
</dbReference>
<reference evidence="3 4" key="1">
    <citation type="journal article" date="2001" name="Nucleic Acids Res.">
        <title>The complete genome sequence of the murine respiratory pathogen Mycoplasma pulmonis.</title>
        <authorList>
            <person name="Chambaud I."/>
            <person name="Heilig R."/>
            <person name="Ferris S."/>
            <person name="Barbe V."/>
            <person name="Samson D."/>
            <person name="Galisson F."/>
            <person name="Moszer I."/>
            <person name="Dybvig K."/>
            <person name="Wroblewski H."/>
            <person name="Viari A."/>
            <person name="Rocha E.P.C."/>
            <person name="Blanchard A."/>
        </authorList>
    </citation>
    <scope>NUCLEOTIDE SEQUENCE [LARGE SCALE GENOMIC DNA]</scope>
    <source>
        <strain evidence="3 4">UAB CTIP</strain>
    </source>
</reference>
<dbReference type="PIR" id="E90540">
    <property type="entry name" value="E90540"/>
</dbReference>
<feature type="transmembrane region" description="Helical" evidence="2">
    <location>
        <begin position="444"/>
        <end position="467"/>
    </location>
</feature>
<dbReference type="HOGENOM" id="CLU_537269_0_0_14"/>
<feature type="transmembrane region" description="Helical" evidence="2">
    <location>
        <begin position="175"/>
        <end position="196"/>
    </location>
</feature>
<dbReference type="KEGG" id="mpu:MYPU_2290"/>
<evidence type="ECO:0000256" key="2">
    <source>
        <dbReference type="SAM" id="Phobius"/>
    </source>
</evidence>
<feature type="transmembrane region" description="Helical" evidence="2">
    <location>
        <begin position="73"/>
        <end position="93"/>
    </location>
</feature>
<feature type="transmembrane region" description="Helical" evidence="2">
    <location>
        <begin position="374"/>
        <end position="392"/>
    </location>
</feature>
<organism evidence="4">
    <name type="scientific">Mycoplasmopsis pulmonis (strain UAB CTIP)</name>
    <name type="common">Mycoplasma pulmonis</name>
    <dbReference type="NCBI Taxonomy" id="272635"/>
    <lineage>
        <taxon>Bacteria</taxon>
        <taxon>Bacillati</taxon>
        <taxon>Mycoplasmatota</taxon>
        <taxon>Mycoplasmoidales</taxon>
        <taxon>Metamycoplasmataceae</taxon>
        <taxon>Mycoplasmopsis</taxon>
    </lineage>
</organism>
<feature type="transmembrane region" description="Helical" evidence="2">
    <location>
        <begin position="139"/>
        <end position="163"/>
    </location>
</feature>
<keyword evidence="2" id="KW-0812">Transmembrane</keyword>
<protein>
    <submittedName>
        <fullName evidence="3">Uncharacterized protein</fullName>
    </submittedName>
</protein>
<sequence>MDTTNENIKPKNSKVNSSVQSEILGEVSKGVIFLKIISYTLLALFFGMISSLNYIVFPNNILVGEQSLKNIELIWIFVLATITLVSNFIILFTGSHFKSVWPLKYYLGIFFNNLILFILVAISTSIIKIENTNSIISRANFYLITFIVYAVTWFVIMTYFYLIGRNAFPLVETKYKFFVAWSLYVIVIAVLLRSFAVSEVRSSQNEGLIYSIIMIMLSLLMLTYIVFAFVFIKLFKSNAVVDLREVQIEKIKSSRDLLSAASLVISVAIAIVAIVIRSDSSNAAEGDSKLLLIIGIAITTTVLFFYLAMTSLKRKVVVKQNFEENFVEKKSKRQVTTSLDNMLFSTFVTFLVVIVNTILIGISESLTRTQTSSVYLLIVTGIFIFLINVYNIMAKVKMPNFKNYISSTIAMTIALVLVCVTILYSSIKDSTIIKTFLPVEMSLLLMVTLTIGFTMLLLIAVVSIFRIDSFNKKKPIKNKKTNKETPQNTVETKQAQTFEGQAEKQTL</sequence>
<evidence type="ECO:0000313" key="4">
    <source>
        <dbReference type="Proteomes" id="UP000000528"/>
    </source>
</evidence>
<feature type="transmembrane region" description="Helical" evidence="2">
    <location>
        <begin position="105"/>
        <end position="127"/>
    </location>
</feature>
<feature type="transmembrane region" description="Helical" evidence="2">
    <location>
        <begin position="256"/>
        <end position="278"/>
    </location>
</feature>
<keyword evidence="4" id="KW-1185">Reference proteome</keyword>
<accession>Q98QY1</accession>
<dbReference type="AlphaFoldDB" id="Q98QY1"/>
<dbReference type="EMBL" id="AL445563">
    <property type="protein sequence ID" value="CAC13402.1"/>
    <property type="molecule type" value="Genomic_DNA"/>
</dbReference>
<keyword evidence="2" id="KW-0472">Membrane</keyword>
<feature type="region of interest" description="Disordered" evidence="1">
    <location>
        <begin position="476"/>
        <end position="507"/>
    </location>
</feature>
<feature type="transmembrane region" description="Helical" evidence="2">
    <location>
        <begin position="342"/>
        <end position="362"/>
    </location>
</feature>
<feature type="transmembrane region" description="Helical" evidence="2">
    <location>
        <begin position="208"/>
        <end position="235"/>
    </location>
</feature>
<evidence type="ECO:0000313" key="3">
    <source>
        <dbReference type="EMBL" id="CAC13402.1"/>
    </source>
</evidence>
<name>Q98QY1_MYCPU</name>